<dbReference type="InterPro" id="IPR036291">
    <property type="entry name" value="NAD(P)-bd_dom_sf"/>
</dbReference>
<feature type="binding site" evidence="10">
    <location>
        <position position="121"/>
    </location>
    <ligand>
        <name>NAD(+)</name>
        <dbReference type="ChEBI" id="CHEBI:57540"/>
    </ligand>
</feature>
<dbReference type="InterPro" id="IPR014027">
    <property type="entry name" value="UDP-Glc/GDP-Man_DH_C"/>
</dbReference>
<dbReference type="Gene3D" id="1.20.5.100">
    <property type="entry name" value="Cytochrome c1, transmembrane anchor, C-terminal"/>
    <property type="match status" value="1"/>
</dbReference>
<feature type="active site" description="Nucleophile" evidence="8">
    <location>
        <position position="260"/>
    </location>
</feature>
<dbReference type="PIRSF" id="PIRSF500134">
    <property type="entry name" value="UDPglc_DH_bac"/>
    <property type="match status" value="1"/>
</dbReference>
<dbReference type="RefSeq" id="WP_035666542.1">
    <property type="nucleotide sequence ID" value="NZ_BAUV01000036.1"/>
</dbReference>
<dbReference type="InterPro" id="IPR036220">
    <property type="entry name" value="UDP-Glc/GDP-Man_DH_C_sf"/>
</dbReference>
<proteinExistence type="inferred from homology"/>
<dbReference type="InterPro" id="IPR001732">
    <property type="entry name" value="UDP-Glc/GDP-Man_DH_N"/>
</dbReference>
<gene>
    <name evidence="12" type="ORF">JCM9157_3698</name>
</gene>
<evidence type="ECO:0000256" key="7">
    <source>
        <dbReference type="PIRNR" id="PIRNR000124"/>
    </source>
</evidence>
<dbReference type="InterPro" id="IPR017476">
    <property type="entry name" value="UDP-Glc/GDP-Man"/>
</dbReference>
<comment type="similarity">
    <text evidence="2 7">Belongs to the UDP-glucose/GDP-mannose dehydrogenase family.</text>
</comment>
<dbReference type="NCBIfam" id="TIGR03026">
    <property type="entry name" value="NDP-sugDHase"/>
    <property type="match status" value="1"/>
</dbReference>
<dbReference type="Pfam" id="PF03721">
    <property type="entry name" value="UDPG_MGDP_dh_N"/>
    <property type="match status" value="1"/>
</dbReference>
<evidence type="ECO:0000256" key="6">
    <source>
        <dbReference type="ARBA" id="ARBA00047473"/>
    </source>
</evidence>
<dbReference type="GO" id="GO:0051287">
    <property type="term" value="F:NAD binding"/>
    <property type="evidence" value="ECO:0007669"/>
    <property type="project" value="InterPro"/>
</dbReference>
<feature type="binding site" evidence="9">
    <location>
        <position position="320"/>
    </location>
    <ligand>
        <name>substrate</name>
    </ligand>
</feature>
<feature type="binding site" evidence="9">
    <location>
        <position position="257"/>
    </location>
    <ligand>
        <name>substrate</name>
    </ligand>
</feature>
<evidence type="ECO:0000256" key="4">
    <source>
        <dbReference type="ARBA" id="ARBA00023002"/>
    </source>
</evidence>
<dbReference type="InterPro" id="IPR028357">
    <property type="entry name" value="UDPglc_DH_bac"/>
</dbReference>
<comment type="catalytic activity">
    <reaction evidence="6 7">
        <text>UDP-alpha-D-glucose + 2 NAD(+) + H2O = UDP-alpha-D-glucuronate + 2 NADH + 3 H(+)</text>
        <dbReference type="Rhea" id="RHEA:23596"/>
        <dbReference type="ChEBI" id="CHEBI:15377"/>
        <dbReference type="ChEBI" id="CHEBI:15378"/>
        <dbReference type="ChEBI" id="CHEBI:57540"/>
        <dbReference type="ChEBI" id="CHEBI:57945"/>
        <dbReference type="ChEBI" id="CHEBI:58052"/>
        <dbReference type="ChEBI" id="CHEBI:58885"/>
        <dbReference type="EC" id="1.1.1.22"/>
    </reaction>
</comment>
<feature type="binding site" evidence="9">
    <location>
        <begin position="249"/>
        <end position="253"/>
    </location>
    <ligand>
        <name>substrate</name>
    </ligand>
</feature>
<feature type="domain" description="UDP-glucose/GDP-mannose dehydrogenase C-terminal" evidence="11">
    <location>
        <begin position="313"/>
        <end position="409"/>
    </location>
</feature>
<feature type="binding site" evidence="9">
    <location>
        <position position="204"/>
    </location>
    <ligand>
        <name>substrate</name>
    </ligand>
</feature>
<keyword evidence="4 7" id="KW-0560">Oxidoreductase</keyword>
<feature type="binding site" evidence="9">
    <location>
        <begin position="152"/>
        <end position="155"/>
    </location>
    <ligand>
        <name>substrate</name>
    </ligand>
</feature>
<dbReference type="PANTHER" id="PTHR43750:SF3">
    <property type="entry name" value="UDP-GLUCOSE 6-DEHYDROGENASE TUAD"/>
    <property type="match status" value="1"/>
</dbReference>
<dbReference type="GO" id="GO:0000271">
    <property type="term" value="P:polysaccharide biosynthetic process"/>
    <property type="evidence" value="ECO:0007669"/>
    <property type="project" value="InterPro"/>
</dbReference>
<dbReference type="InterPro" id="IPR014026">
    <property type="entry name" value="UDP-Glc/GDP-Man_DH_dimer"/>
</dbReference>
<dbReference type="SMART" id="SM00984">
    <property type="entry name" value="UDPG_MGDP_dh_C"/>
    <property type="match status" value="1"/>
</dbReference>
<dbReference type="UniPathway" id="UPA00038">
    <property type="reaction ID" value="UER00491"/>
</dbReference>
<reference evidence="12 13" key="1">
    <citation type="journal article" date="2014" name="Genome Announc.">
        <title>Draft Genome Sequences of Three Alkaliphilic Bacillus Strains, Bacillus wakoensis JCM 9140T, Bacillus akibai JCM 9157T, and Bacillus hemicellulosilyticus JCM 9152T.</title>
        <authorList>
            <person name="Yuki M."/>
            <person name="Oshima K."/>
            <person name="Suda W."/>
            <person name="Oshida Y."/>
            <person name="Kitamura K."/>
            <person name="Iida T."/>
            <person name="Hattori M."/>
            <person name="Ohkuma M."/>
        </authorList>
    </citation>
    <scope>NUCLEOTIDE SEQUENCE [LARGE SCALE GENOMIC DNA]</scope>
    <source>
        <strain evidence="12 13">JCM 9157</strain>
    </source>
</reference>
<dbReference type="EC" id="1.1.1.22" evidence="3 7"/>
<dbReference type="EMBL" id="BAUV01000036">
    <property type="protein sequence ID" value="GAE36505.1"/>
    <property type="molecule type" value="Genomic_DNA"/>
</dbReference>
<feature type="binding site" evidence="10">
    <location>
        <position position="35"/>
    </location>
    <ligand>
        <name>NAD(+)</name>
        <dbReference type="ChEBI" id="CHEBI:57540"/>
    </ligand>
</feature>
<dbReference type="Pfam" id="PF00984">
    <property type="entry name" value="UDPG_MGDP_dh"/>
    <property type="match status" value="1"/>
</dbReference>
<comment type="caution">
    <text evidence="12">The sequence shown here is derived from an EMBL/GenBank/DDBJ whole genome shotgun (WGS) entry which is preliminary data.</text>
</comment>
<evidence type="ECO:0000256" key="9">
    <source>
        <dbReference type="PIRSR" id="PIRSR500134-2"/>
    </source>
</evidence>
<dbReference type="AlphaFoldDB" id="W4QWK8"/>
<evidence type="ECO:0000313" key="12">
    <source>
        <dbReference type="EMBL" id="GAE36505.1"/>
    </source>
</evidence>
<dbReference type="InterPro" id="IPR008927">
    <property type="entry name" value="6-PGluconate_DH-like_C_sf"/>
</dbReference>
<dbReference type="SUPFAM" id="SSF52413">
    <property type="entry name" value="UDP-glucose/GDP-mannose dehydrogenase C-terminal domain"/>
    <property type="match status" value="1"/>
</dbReference>
<feature type="binding site" evidence="10">
    <location>
        <position position="263"/>
    </location>
    <ligand>
        <name>NAD(+)</name>
        <dbReference type="ChEBI" id="CHEBI:57540"/>
    </ligand>
</feature>
<keyword evidence="5 7" id="KW-0520">NAD</keyword>
<feature type="binding site" evidence="10">
    <location>
        <position position="86"/>
    </location>
    <ligand>
        <name>NAD(+)</name>
        <dbReference type="ChEBI" id="CHEBI:57540"/>
    </ligand>
</feature>
<dbReference type="Gene3D" id="3.40.50.720">
    <property type="entry name" value="NAD(P)-binding Rossmann-like Domain"/>
    <property type="match status" value="2"/>
</dbReference>
<dbReference type="PIRSF" id="PIRSF000124">
    <property type="entry name" value="UDPglc_GDPman_dh"/>
    <property type="match status" value="1"/>
</dbReference>
<dbReference type="SUPFAM" id="SSF51735">
    <property type="entry name" value="NAD(P)-binding Rossmann-fold domains"/>
    <property type="match status" value="1"/>
</dbReference>
<dbReference type="Proteomes" id="UP000018896">
    <property type="component" value="Unassembled WGS sequence"/>
</dbReference>
<evidence type="ECO:0000259" key="11">
    <source>
        <dbReference type="SMART" id="SM00984"/>
    </source>
</evidence>
<evidence type="ECO:0000256" key="8">
    <source>
        <dbReference type="PIRSR" id="PIRSR500134-1"/>
    </source>
</evidence>
<dbReference type="SUPFAM" id="SSF48179">
    <property type="entry name" value="6-phosphogluconate dehydrogenase C-terminal domain-like"/>
    <property type="match status" value="1"/>
</dbReference>
<dbReference type="eggNOG" id="COG1004">
    <property type="taxonomic scope" value="Bacteria"/>
</dbReference>
<dbReference type="GO" id="GO:0006065">
    <property type="term" value="P:UDP-glucuronate biosynthetic process"/>
    <property type="evidence" value="ECO:0007669"/>
    <property type="project" value="UniProtKB-UniPathway"/>
</dbReference>
<evidence type="ECO:0000313" key="13">
    <source>
        <dbReference type="Proteomes" id="UP000018896"/>
    </source>
</evidence>
<evidence type="ECO:0000256" key="2">
    <source>
        <dbReference type="ARBA" id="ARBA00006601"/>
    </source>
</evidence>
<sequence length="425" mass="47000">MEVCVIGAGYVGLTTSAVLADFGHSVYCVDKDKRKIEVLLNGKVPIYEPGLDKMIERNIEKGNLVFTSNLKEAINKCSIIFIAVGTPLSEDGKANLRFYHSVIEELSPLIDSYKVIVTKSTVPIGTNERLNQTLLDKGVSPELFDVVSNPEFLREGTALYDMLHPDKIVIGVKNPKPIEKLQKLYKNLQAPYIITSLNGAEMIKYASNAFLAMKISFINELAQISDAYKVDIKDVSLGLGTDPRIGPHFLQAGLGYGGSCLPKDLAALEYQSLTKGITPVLLQSAQAINNRLIEVYIQKLKTQVANLQEAKITVWGAAFKPNTDDTRHSQAIKLMERLRQEGCDVHVFDPIVKSVEGVTVHDDMYASIDQSDALVIATEWPEFLKADWDLVKAKMNGTIVLDCRNCVQPRTLKHHGLTYIGVARP</sequence>
<evidence type="ECO:0000256" key="5">
    <source>
        <dbReference type="ARBA" id="ARBA00023027"/>
    </source>
</evidence>
<name>W4QWK8_HALA3</name>
<comment type="pathway">
    <text evidence="1">Nucleotide-sugar biosynthesis; UDP-alpha-D-glucuronate biosynthesis; UDP-alpha-D-glucuronate from UDP-alpha-D-glucose: step 1/1.</text>
</comment>
<evidence type="ECO:0000256" key="1">
    <source>
        <dbReference type="ARBA" id="ARBA00004701"/>
    </source>
</evidence>
<evidence type="ECO:0000256" key="10">
    <source>
        <dbReference type="PIRSR" id="PIRSR500134-3"/>
    </source>
</evidence>
<feature type="binding site" evidence="10">
    <location>
        <position position="155"/>
    </location>
    <ligand>
        <name>NAD(+)</name>
        <dbReference type="ChEBI" id="CHEBI:57540"/>
    </ligand>
</feature>
<dbReference type="OrthoDB" id="9803238at2"/>
<dbReference type="PANTHER" id="PTHR43750">
    <property type="entry name" value="UDP-GLUCOSE 6-DEHYDROGENASE TUAD"/>
    <property type="match status" value="1"/>
</dbReference>
<keyword evidence="13" id="KW-1185">Reference proteome</keyword>
<organism evidence="12 13">
    <name type="scientific">Halalkalibacter akibai (strain ATCC 43226 / DSM 21942 / CIP 109018 / JCM 9157 / 1139)</name>
    <name type="common">Bacillus akibai</name>
    <dbReference type="NCBI Taxonomy" id="1236973"/>
    <lineage>
        <taxon>Bacteria</taxon>
        <taxon>Bacillati</taxon>
        <taxon>Bacillota</taxon>
        <taxon>Bacilli</taxon>
        <taxon>Bacillales</taxon>
        <taxon>Bacillaceae</taxon>
        <taxon>Halalkalibacter</taxon>
    </lineage>
</organism>
<protein>
    <recommendedName>
        <fullName evidence="3 7">UDP-glucose 6-dehydrogenase</fullName>
        <ecNumber evidence="3 7">1.1.1.22</ecNumber>
    </recommendedName>
</protein>
<dbReference type="GO" id="GO:0003979">
    <property type="term" value="F:UDP-glucose 6-dehydrogenase activity"/>
    <property type="evidence" value="ECO:0007669"/>
    <property type="project" value="UniProtKB-EC"/>
</dbReference>
<feature type="binding site" evidence="10">
    <location>
        <position position="327"/>
    </location>
    <ligand>
        <name>NAD(+)</name>
        <dbReference type="ChEBI" id="CHEBI:57540"/>
    </ligand>
</feature>
<feature type="binding site" evidence="10">
    <location>
        <position position="30"/>
    </location>
    <ligand>
        <name>NAD(+)</name>
        <dbReference type="ChEBI" id="CHEBI:57540"/>
    </ligand>
</feature>
<accession>W4QWK8</accession>
<dbReference type="STRING" id="1236973.JCM9157_3698"/>
<evidence type="ECO:0000256" key="3">
    <source>
        <dbReference type="ARBA" id="ARBA00012954"/>
    </source>
</evidence>
<dbReference type="Pfam" id="PF03720">
    <property type="entry name" value="UDPG_MGDP_dh_C"/>
    <property type="match status" value="1"/>
</dbReference>